<name>A0AA35R301_GEOBA</name>
<feature type="region of interest" description="Disordered" evidence="1">
    <location>
        <begin position="119"/>
        <end position="155"/>
    </location>
</feature>
<evidence type="ECO:0000313" key="3">
    <source>
        <dbReference type="Proteomes" id="UP001174909"/>
    </source>
</evidence>
<protein>
    <submittedName>
        <fullName evidence="2">Uncharacterized protein</fullName>
    </submittedName>
</protein>
<dbReference type="AlphaFoldDB" id="A0AA35R301"/>
<keyword evidence="3" id="KW-1185">Reference proteome</keyword>
<feature type="compositionally biased region" description="Basic and acidic residues" evidence="1">
    <location>
        <begin position="119"/>
        <end position="149"/>
    </location>
</feature>
<feature type="compositionally biased region" description="Basic and acidic residues" evidence="1">
    <location>
        <begin position="54"/>
        <end position="73"/>
    </location>
</feature>
<proteinExistence type="predicted"/>
<feature type="region of interest" description="Disordered" evidence="1">
    <location>
        <begin position="1"/>
        <end position="93"/>
    </location>
</feature>
<comment type="caution">
    <text evidence="2">The sequence shown here is derived from an EMBL/GenBank/DDBJ whole genome shotgun (WGS) entry which is preliminary data.</text>
</comment>
<gene>
    <name evidence="2" type="ORF">GBAR_LOCUS3354</name>
</gene>
<reference evidence="2" key="1">
    <citation type="submission" date="2023-03" db="EMBL/GenBank/DDBJ databases">
        <authorList>
            <person name="Steffen K."/>
            <person name="Cardenas P."/>
        </authorList>
    </citation>
    <scope>NUCLEOTIDE SEQUENCE</scope>
</reference>
<evidence type="ECO:0000256" key="1">
    <source>
        <dbReference type="SAM" id="MobiDB-lite"/>
    </source>
</evidence>
<sequence>MFAKLKKKVLEEEEAAGGPERLSFSPRKFPGGPVAVRSPPAVGPLPPLPGEGEEEKKPEGDAEKEKNKEEKPHPLQSVNLRPTAVPSHLQSSLTQEDVHQHLLVRIDQLQQELDAVNQRHEEEAREHQEEREKWREETAAKLSDKDRVRYNYHGT</sequence>
<organism evidence="2 3">
    <name type="scientific">Geodia barretti</name>
    <name type="common">Barrett's horny sponge</name>
    <dbReference type="NCBI Taxonomy" id="519541"/>
    <lineage>
        <taxon>Eukaryota</taxon>
        <taxon>Metazoa</taxon>
        <taxon>Porifera</taxon>
        <taxon>Demospongiae</taxon>
        <taxon>Heteroscleromorpha</taxon>
        <taxon>Tetractinellida</taxon>
        <taxon>Astrophorina</taxon>
        <taxon>Geodiidae</taxon>
        <taxon>Geodia</taxon>
    </lineage>
</organism>
<dbReference type="EMBL" id="CASHTH010000469">
    <property type="protein sequence ID" value="CAI8002218.1"/>
    <property type="molecule type" value="Genomic_DNA"/>
</dbReference>
<accession>A0AA35R301</accession>
<dbReference type="Proteomes" id="UP001174909">
    <property type="component" value="Unassembled WGS sequence"/>
</dbReference>
<evidence type="ECO:0000313" key="2">
    <source>
        <dbReference type="EMBL" id="CAI8002218.1"/>
    </source>
</evidence>